<evidence type="ECO:0000313" key="2">
    <source>
        <dbReference type="Proteomes" id="UP001168972"/>
    </source>
</evidence>
<dbReference type="Proteomes" id="UP001168972">
    <property type="component" value="Unassembled WGS sequence"/>
</dbReference>
<comment type="caution">
    <text evidence="1">The sequence shown here is derived from an EMBL/GenBank/DDBJ whole genome shotgun (WGS) entry which is preliminary data.</text>
</comment>
<proteinExistence type="predicted"/>
<dbReference type="AlphaFoldDB" id="A0AA39L390"/>
<evidence type="ECO:0000313" key="1">
    <source>
        <dbReference type="EMBL" id="KAK0183297.1"/>
    </source>
</evidence>
<gene>
    <name evidence="1" type="ORF">PV327_001350</name>
</gene>
<accession>A0AA39L390</accession>
<reference evidence="1" key="2">
    <citation type="submission" date="2023-03" db="EMBL/GenBank/DDBJ databases">
        <authorList>
            <person name="Inwood S.N."/>
            <person name="Skelly J.G."/>
            <person name="Guhlin J."/>
            <person name="Harrop T.W.R."/>
            <person name="Goldson S.G."/>
            <person name="Dearden P.K."/>
        </authorList>
    </citation>
    <scope>NUCLEOTIDE SEQUENCE</scope>
    <source>
        <strain evidence="1">Lincoln</strain>
        <tissue evidence="1">Whole body</tissue>
    </source>
</reference>
<organism evidence="1 2">
    <name type="scientific">Microctonus hyperodae</name>
    <name type="common">Parasitoid wasp</name>
    <dbReference type="NCBI Taxonomy" id="165561"/>
    <lineage>
        <taxon>Eukaryota</taxon>
        <taxon>Metazoa</taxon>
        <taxon>Ecdysozoa</taxon>
        <taxon>Arthropoda</taxon>
        <taxon>Hexapoda</taxon>
        <taxon>Insecta</taxon>
        <taxon>Pterygota</taxon>
        <taxon>Neoptera</taxon>
        <taxon>Endopterygota</taxon>
        <taxon>Hymenoptera</taxon>
        <taxon>Apocrita</taxon>
        <taxon>Ichneumonoidea</taxon>
        <taxon>Braconidae</taxon>
        <taxon>Euphorinae</taxon>
        <taxon>Microctonus</taxon>
    </lineage>
</organism>
<sequence length="66" mass="7054">MLTMSTLMMPTTITTITNPGPIPTHTVPPKIEQTKLSTAASLNHAAAAANKSVVFEWYTLDPCIPS</sequence>
<keyword evidence="2" id="KW-1185">Reference proteome</keyword>
<reference evidence="1" key="1">
    <citation type="journal article" date="2023" name="bioRxiv">
        <title>Scaffold-level genome assemblies of two parasitoid biocontrol wasps reveal the parthenogenesis mechanism and an associated novel virus.</title>
        <authorList>
            <person name="Inwood S."/>
            <person name="Skelly J."/>
            <person name="Guhlin J."/>
            <person name="Harrop T."/>
            <person name="Goldson S."/>
            <person name="Dearden P."/>
        </authorList>
    </citation>
    <scope>NUCLEOTIDE SEQUENCE</scope>
    <source>
        <strain evidence="1">Lincoln</strain>
        <tissue evidence="1">Whole body</tissue>
    </source>
</reference>
<protein>
    <submittedName>
        <fullName evidence="1">Uncharacterized protein</fullName>
    </submittedName>
</protein>
<name>A0AA39L390_MICHY</name>
<dbReference type="EMBL" id="JAQQBR010000001">
    <property type="protein sequence ID" value="KAK0183297.1"/>
    <property type="molecule type" value="Genomic_DNA"/>
</dbReference>